<gene>
    <name evidence="7" type="ORF">CRN84_07855</name>
    <name evidence="8" type="ORF">NCTC12282_02389</name>
</gene>
<dbReference type="EMBL" id="CAADJA010000002">
    <property type="protein sequence ID" value="VFS47453.1"/>
    <property type="molecule type" value="Genomic_DNA"/>
</dbReference>
<keyword evidence="5 6" id="KW-0326">Glycosidase</keyword>
<dbReference type="Pfam" id="PF00959">
    <property type="entry name" value="Phage_lysozyme"/>
    <property type="match status" value="1"/>
</dbReference>
<dbReference type="PANTHER" id="PTHR38107:SF4">
    <property type="entry name" value="LYSOZYME"/>
    <property type="match status" value="1"/>
</dbReference>
<dbReference type="GO" id="GO:0031640">
    <property type="term" value="P:killing of cells of another organism"/>
    <property type="evidence" value="ECO:0007669"/>
    <property type="project" value="UniProtKB-KW"/>
</dbReference>
<dbReference type="InterPro" id="IPR051018">
    <property type="entry name" value="Bacteriophage_GH24"/>
</dbReference>
<dbReference type="HAMAP" id="MF_04110">
    <property type="entry name" value="ENDOLYSIN_T4"/>
    <property type="match status" value="1"/>
</dbReference>
<dbReference type="OrthoDB" id="8141296at2"/>
<dbReference type="Proteomes" id="UP000224974">
    <property type="component" value="Unassembled WGS sequence"/>
</dbReference>
<dbReference type="Gene3D" id="1.10.530.40">
    <property type="match status" value="1"/>
</dbReference>
<evidence type="ECO:0000313" key="7">
    <source>
        <dbReference type="EMBL" id="PHI29240.1"/>
    </source>
</evidence>
<keyword evidence="2 6" id="KW-0929">Antimicrobial</keyword>
<dbReference type="EC" id="3.2.1.17" evidence="6"/>
<keyword evidence="9" id="KW-1185">Reference proteome</keyword>
<evidence type="ECO:0000313" key="8">
    <source>
        <dbReference type="EMBL" id="VFS47453.1"/>
    </source>
</evidence>
<dbReference type="CDD" id="cd16901">
    <property type="entry name" value="lyz_P1"/>
    <property type="match status" value="1"/>
</dbReference>
<dbReference type="Proteomes" id="UP000373449">
    <property type="component" value="Unassembled WGS sequence"/>
</dbReference>
<dbReference type="AlphaFoldDB" id="A0A2C6BYN8"/>
<evidence type="ECO:0000256" key="4">
    <source>
        <dbReference type="ARBA" id="ARBA00022801"/>
    </source>
</evidence>
<keyword evidence="4 6" id="KW-0378">Hydrolase</keyword>
<evidence type="ECO:0000256" key="5">
    <source>
        <dbReference type="ARBA" id="ARBA00023295"/>
    </source>
</evidence>
<proteinExistence type="inferred from homology"/>
<evidence type="ECO:0000256" key="2">
    <source>
        <dbReference type="ARBA" id="ARBA00022529"/>
    </source>
</evidence>
<dbReference type="SUPFAM" id="SSF53955">
    <property type="entry name" value="Lysozyme-like"/>
    <property type="match status" value="1"/>
</dbReference>
<dbReference type="GO" id="GO:0042742">
    <property type="term" value="P:defense response to bacterium"/>
    <property type="evidence" value="ECO:0007669"/>
    <property type="project" value="UniProtKB-KW"/>
</dbReference>
<evidence type="ECO:0000256" key="1">
    <source>
        <dbReference type="ARBA" id="ARBA00000632"/>
    </source>
</evidence>
<evidence type="ECO:0000313" key="10">
    <source>
        <dbReference type="Proteomes" id="UP000373449"/>
    </source>
</evidence>
<dbReference type="InterPro" id="IPR023346">
    <property type="entry name" value="Lysozyme-like_dom_sf"/>
</dbReference>
<dbReference type="GO" id="GO:0003796">
    <property type="term" value="F:lysozyme activity"/>
    <property type="evidence" value="ECO:0007669"/>
    <property type="project" value="UniProtKB-EC"/>
</dbReference>
<dbReference type="GO" id="GO:0016998">
    <property type="term" value="P:cell wall macromolecule catabolic process"/>
    <property type="evidence" value="ECO:0007669"/>
    <property type="project" value="InterPro"/>
</dbReference>
<name>A0A2C6BYN8_9GAMM</name>
<dbReference type="PANTHER" id="PTHR38107">
    <property type="match status" value="1"/>
</dbReference>
<reference evidence="9" key="2">
    <citation type="submission" date="2017-09" db="EMBL/GenBank/DDBJ databases">
        <title>FDA dAtabase for Regulatory Grade micrObial Sequences (FDA-ARGOS): Supporting development and validation of Infectious Disease Dx tests.</title>
        <authorList>
            <person name="Minogue T."/>
            <person name="Wolcott M."/>
            <person name="Wasieloski L."/>
            <person name="Aguilar W."/>
            <person name="Moore D."/>
            <person name="Tallon L."/>
            <person name="Sadzewicz L."/>
            <person name="Ott S."/>
            <person name="Zhao X."/>
            <person name="Nagaraj S."/>
            <person name="Vavikolanu K."/>
            <person name="Aluvathingal J."/>
            <person name="Nadendla S."/>
            <person name="Sichtig H."/>
        </authorList>
    </citation>
    <scope>NUCLEOTIDE SEQUENCE [LARGE SCALE GENOMIC DNA]</scope>
    <source>
        <strain evidence="9">FDAARGOS_387</strain>
    </source>
</reference>
<dbReference type="RefSeq" id="WP_029094717.1">
    <property type="nucleotide sequence ID" value="NZ_CAADJA010000002.1"/>
</dbReference>
<evidence type="ECO:0000313" key="9">
    <source>
        <dbReference type="Proteomes" id="UP000224974"/>
    </source>
</evidence>
<dbReference type="InterPro" id="IPR034690">
    <property type="entry name" value="Endolysin_T4_type"/>
</dbReference>
<evidence type="ECO:0000256" key="3">
    <source>
        <dbReference type="ARBA" id="ARBA00022638"/>
    </source>
</evidence>
<dbReference type="STRING" id="1111728.GCA_000427805_01980"/>
<keyword evidence="3 6" id="KW-0081">Bacteriolytic enzyme</keyword>
<protein>
    <recommendedName>
        <fullName evidence="6">Lysozyme</fullName>
        <ecNumber evidence="6">3.2.1.17</ecNumber>
    </recommendedName>
</protein>
<evidence type="ECO:0000256" key="6">
    <source>
        <dbReference type="RuleBase" id="RU003788"/>
    </source>
</evidence>
<sequence>MKKLTGSACIITAVLGIFWTLPGADSLRVSDDAIQLIAEFEGCRTNAYQCSAGVWTNGIGHTKGVKRGDSATTDKIARFLIEDITDAERCVMAKLNGANMPQSVLDASASLVLNVGCQAATYNRKQKRPTFLATHATQRNWRAMCNEFGGFKYAAGKVSPGLERRRAAETKLCLSGVR</sequence>
<accession>A0A2C6BYN8</accession>
<dbReference type="GO" id="GO:0009253">
    <property type="term" value="P:peptidoglycan catabolic process"/>
    <property type="evidence" value="ECO:0007669"/>
    <property type="project" value="InterPro"/>
</dbReference>
<reference evidence="8 10" key="3">
    <citation type="submission" date="2019-03" db="EMBL/GenBank/DDBJ databases">
        <authorList>
            <consortium name="Pathogen Informatics"/>
        </authorList>
    </citation>
    <scope>NUCLEOTIDE SEQUENCE [LARGE SCALE GENOMIC DNA]</scope>
    <source>
        <strain evidence="8 10">NCTC12282</strain>
    </source>
</reference>
<comment type="similarity">
    <text evidence="6">Belongs to the glycosyl hydrolase 24 family.</text>
</comment>
<dbReference type="InterPro" id="IPR023347">
    <property type="entry name" value="Lysozyme_dom_sf"/>
</dbReference>
<comment type="catalytic activity">
    <reaction evidence="1 6">
        <text>Hydrolysis of (1-&gt;4)-beta-linkages between N-acetylmuramic acid and N-acetyl-D-glucosamine residues in a peptidoglycan and between N-acetyl-D-glucosamine residues in chitodextrins.</text>
        <dbReference type="EC" id="3.2.1.17"/>
    </reaction>
</comment>
<dbReference type="EMBL" id="PDDX01000001">
    <property type="protein sequence ID" value="PHI29240.1"/>
    <property type="molecule type" value="Genomic_DNA"/>
</dbReference>
<reference evidence="7" key="1">
    <citation type="submission" date="2017-09" db="EMBL/GenBank/DDBJ databases">
        <title>FDA dAtabase for Regulatory Grade micrObial Sequences (FDA-ARGOS): Supporting development and validation of Infectious Disease Dx tests.</title>
        <authorList>
            <person name="Minogue T."/>
            <person name="Wolcott M."/>
            <person name="Wasieloski L."/>
            <person name="Aguilar W."/>
            <person name="Moore D."/>
            <person name="Tallon L.J."/>
            <person name="Sadzewicz L."/>
            <person name="Ott S."/>
            <person name="Zhao X."/>
            <person name="Nagaraj S."/>
            <person name="Vavikolanu K."/>
            <person name="Aluvathingal J."/>
            <person name="Nadendla S."/>
            <person name="Sichtig H."/>
        </authorList>
    </citation>
    <scope>NUCLEOTIDE SEQUENCE</scope>
    <source>
        <strain evidence="7">FDAARGOS_387</strain>
    </source>
</reference>
<organism evidence="7 9">
    <name type="scientific">Budvicia aquatica</name>
    <dbReference type="NCBI Taxonomy" id="82979"/>
    <lineage>
        <taxon>Bacteria</taxon>
        <taxon>Pseudomonadati</taxon>
        <taxon>Pseudomonadota</taxon>
        <taxon>Gammaproteobacteria</taxon>
        <taxon>Enterobacterales</taxon>
        <taxon>Budviciaceae</taxon>
        <taxon>Budvicia</taxon>
    </lineage>
</organism>
<dbReference type="InterPro" id="IPR002196">
    <property type="entry name" value="Glyco_hydro_24"/>
</dbReference>